<feature type="compositionally biased region" description="Polar residues" evidence="5">
    <location>
        <begin position="99"/>
        <end position="118"/>
    </location>
</feature>
<keyword evidence="8" id="KW-1185">Reference proteome</keyword>
<evidence type="ECO:0000313" key="8">
    <source>
        <dbReference type="Proteomes" id="UP000235672"/>
    </source>
</evidence>
<dbReference type="GO" id="GO:0008270">
    <property type="term" value="F:zinc ion binding"/>
    <property type="evidence" value="ECO:0007669"/>
    <property type="project" value="UniProtKB-KW"/>
</dbReference>
<dbReference type="InterPro" id="IPR000571">
    <property type="entry name" value="Znf_CCCH"/>
</dbReference>
<evidence type="ECO:0000256" key="4">
    <source>
        <dbReference type="PROSITE-ProRule" id="PRU00723"/>
    </source>
</evidence>
<reference evidence="7 8" key="1">
    <citation type="submission" date="2016-05" db="EMBL/GenBank/DDBJ databases">
        <title>A degradative enzymes factory behind the ericoid mycorrhizal symbiosis.</title>
        <authorList>
            <consortium name="DOE Joint Genome Institute"/>
            <person name="Martino E."/>
            <person name="Morin E."/>
            <person name="Grelet G."/>
            <person name="Kuo A."/>
            <person name="Kohler A."/>
            <person name="Daghino S."/>
            <person name="Barry K."/>
            <person name="Choi C."/>
            <person name="Cichocki N."/>
            <person name="Clum A."/>
            <person name="Copeland A."/>
            <person name="Hainaut M."/>
            <person name="Haridas S."/>
            <person name="Labutti K."/>
            <person name="Lindquist E."/>
            <person name="Lipzen A."/>
            <person name="Khouja H.-R."/>
            <person name="Murat C."/>
            <person name="Ohm R."/>
            <person name="Olson A."/>
            <person name="Spatafora J."/>
            <person name="Veneault-Fourrey C."/>
            <person name="Henrissat B."/>
            <person name="Grigoriev I."/>
            <person name="Martin F."/>
            <person name="Perotto S."/>
        </authorList>
    </citation>
    <scope>NUCLEOTIDE SEQUENCE [LARGE SCALE GENOMIC DNA]</scope>
    <source>
        <strain evidence="7 8">UAMH 7357</strain>
    </source>
</reference>
<feature type="compositionally biased region" description="Low complexity" evidence="5">
    <location>
        <begin position="119"/>
        <end position="128"/>
    </location>
</feature>
<name>A0A2J6PKJ5_9HELO</name>
<dbReference type="Gene3D" id="6.10.250.3220">
    <property type="match status" value="1"/>
</dbReference>
<evidence type="ECO:0000256" key="5">
    <source>
        <dbReference type="SAM" id="MobiDB-lite"/>
    </source>
</evidence>
<protein>
    <recommendedName>
        <fullName evidence="6">C3H1-type domain-containing protein</fullName>
    </recommendedName>
</protein>
<gene>
    <name evidence="7" type="ORF">NA56DRAFT_373692</name>
</gene>
<dbReference type="OrthoDB" id="411372at2759"/>
<accession>A0A2J6PKJ5</accession>
<feature type="zinc finger region" description="C3H1-type" evidence="4">
    <location>
        <begin position="129"/>
        <end position="157"/>
    </location>
</feature>
<keyword evidence="2 4" id="KW-0863">Zinc-finger</keyword>
<feature type="compositionally biased region" description="Basic and acidic residues" evidence="5">
    <location>
        <begin position="83"/>
        <end position="93"/>
    </location>
</feature>
<proteinExistence type="predicted"/>
<evidence type="ECO:0000313" key="7">
    <source>
        <dbReference type="EMBL" id="PMD14575.1"/>
    </source>
</evidence>
<dbReference type="AlphaFoldDB" id="A0A2J6PKJ5"/>
<evidence type="ECO:0000256" key="2">
    <source>
        <dbReference type="ARBA" id="ARBA00022771"/>
    </source>
</evidence>
<keyword evidence="1 4" id="KW-0479">Metal-binding</keyword>
<evidence type="ECO:0000259" key="6">
    <source>
        <dbReference type="PROSITE" id="PS50103"/>
    </source>
</evidence>
<dbReference type="EMBL" id="KZ613521">
    <property type="protein sequence ID" value="PMD14575.1"/>
    <property type="molecule type" value="Genomic_DNA"/>
</dbReference>
<evidence type="ECO:0000256" key="3">
    <source>
        <dbReference type="ARBA" id="ARBA00022833"/>
    </source>
</evidence>
<feature type="region of interest" description="Disordered" evidence="5">
    <location>
        <begin position="83"/>
        <end position="128"/>
    </location>
</feature>
<dbReference type="STRING" id="1745343.A0A2J6PKJ5"/>
<feature type="domain" description="C3H1-type" evidence="6">
    <location>
        <begin position="129"/>
        <end position="157"/>
    </location>
</feature>
<dbReference type="SUPFAM" id="SSF90229">
    <property type="entry name" value="CCCH zinc finger"/>
    <property type="match status" value="1"/>
</dbReference>
<keyword evidence="3 4" id="KW-0862">Zinc</keyword>
<dbReference type="Proteomes" id="UP000235672">
    <property type="component" value="Unassembled WGS sequence"/>
</dbReference>
<dbReference type="InterPro" id="IPR036855">
    <property type="entry name" value="Znf_CCCH_sf"/>
</dbReference>
<feature type="region of interest" description="Disordered" evidence="5">
    <location>
        <begin position="285"/>
        <end position="306"/>
    </location>
</feature>
<sequence>MPPIPVEVRTKGKPWPGYFLVRSTGEVVPLIAVDELPPNIKLVGVPRSLDLAETIGMLNLGLQRSTGGFYQFIQGEEIKTRGSEEIGKAKSSDVPDQPASPSKSTRDSTSTASSPTQKAITAANPPTSPAATQLCRHWCAYGICKWGQQCRYRHIMPMTVRGLEEVGLPDWPSWFRKQNPGYFVSDSRGAGAPASNGRAKRILAGRTGTCCSSLHGVNGVCGGRNERLRGNGRVAVREKATGRILKNEELGEQIVARLRNLSKEGTVISEKTVGAQGGNAKIERAAARDTKAWEDESEGEVEDDEIEGNENVTQVAHGKLVEV</sequence>
<dbReference type="PROSITE" id="PS50103">
    <property type="entry name" value="ZF_C3H1"/>
    <property type="match status" value="1"/>
</dbReference>
<feature type="compositionally biased region" description="Acidic residues" evidence="5">
    <location>
        <begin position="295"/>
        <end position="306"/>
    </location>
</feature>
<evidence type="ECO:0000256" key="1">
    <source>
        <dbReference type="ARBA" id="ARBA00022723"/>
    </source>
</evidence>
<feature type="compositionally biased region" description="Basic and acidic residues" evidence="5">
    <location>
        <begin position="285"/>
        <end position="294"/>
    </location>
</feature>
<organism evidence="7 8">
    <name type="scientific">Hyaloscypha hepaticicola</name>
    <dbReference type="NCBI Taxonomy" id="2082293"/>
    <lineage>
        <taxon>Eukaryota</taxon>
        <taxon>Fungi</taxon>
        <taxon>Dikarya</taxon>
        <taxon>Ascomycota</taxon>
        <taxon>Pezizomycotina</taxon>
        <taxon>Leotiomycetes</taxon>
        <taxon>Helotiales</taxon>
        <taxon>Hyaloscyphaceae</taxon>
        <taxon>Hyaloscypha</taxon>
    </lineage>
</organism>